<dbReference type="PANTHER" id="PTHR11527">
    <property type="entry name" value="HEAT-SHOCK PROTEIN 20 FAMILY MEMBER"/>
    <property type="match status" value="1"/>
</dbReference>
<dbReference type="AlphaFoldDB" id="A0AAD2CSJ1"/>
<accession>A0AAD2CSJ1</accession>
<dbReference type="CDD" id="cd06464">
    <property type="entry name" value="ACD_sHsps-like"/>
    <property type="match status" value="1"/>
</dbReference>
<keyword evidence="1" id="KW-0346">Stress response</keyword>
<evidence type="ECO:0000256" key="2">
    <source>
        <dbReference type="PROSITE-ProRule" id="PRU00285"/>
    </source>
</evidence>
<dbReference type="PROSITE" id="PS01031">
    <property type="entry name" value="SHSP"/>
    <property type="match status" value="1"/>
</dbReference>
<gene>
    <name evidence="6" type="ORF">CYCCA115_LOCUS4263</name>
</gene>
<protein>
    <recommendedName>
        <fullName evidence="5">SHSP domain-containing protein</fullName>
    </recommendedName>
</protein>
<dbReference type="CDD" id="cd00298">
    <property type="entry name" value="ACD_sHsps_p23-like"/>
    <property type="match status" value="1"/>
</dbReference>
<evidence type="ECO:0000313" key="7">
    <source>
        <dbReference type="Proteomes" id="UP001295423"/>
    </source>
</evidence>
<comment type="caution">
    <text evidence="6">The sequence shown here is derived from an EMBL/GenBank/DDBJ whole genome shotgun (WGS) entry which is preliminary data.</text>
</comment>
<comment type="similarity">
    <text evidence="2 3">Belongs to the small heat shock protein (HSP20) family.</text>
</comment>
<evidence type="ECO:0000256" key="1">
    <source>
        <dbReference type="ARBA" id="ARBA00023016"/>
    </source>
</evidence>
<dbReference type="SUPFAM" id="SSF49764">
    <property type="entry name" value="HSP20-like chaperones"/>
    <property type="match status" value="2"/>
</dbReference>
<sequence length="304" mass="34204">MPCSRRQEQHRAFSCHPAWRQAHLPGSLFAAILERHQHDGALHPVWRNQSKARTSSDEDDAHVLRMDVPGVKADRISVEEKNGEIEITALRMNGEEEVSKVYQEVFYLNPFRFDIDHAKATLTNGVLTLRIPKNEGRVKKVPVETASVPSDLPSNIFQHTLDLPGVPTSTLEVNLVEDRVHLVGKRSLGDKRVLVQRGFEVPPSMDTVQARALLQDGVFTFLAPIHEAEEGQLRTIFVHHKDEDAAIEVDSSAAMADMKITDEEAITDSNTIKEDDMNVETVDEETESKETDSWEQVASEEEKK</sequence>
<dbReference type="EMBL" id="CAKOGP040000418">
    <property type="protein sequence ID" value="CAJ1934928.1"/>
    <property type="molecule type" value="Genomic_DNA"/>
</dbReference>
<dbReference type="InterPro" id="IPR031107">
    <property type="entry name" value="Small_HSP"/>
</dbReference>
<evidence type="ECO:0000256" key="3">
    <source>
        <dbReference type="RuleBase" id="RU003616"/>
    </source>
</evidence>
<feature type="region of interest" description="Disordered" evidence="4">
    <location>
        <begin position="268"/>
        <end position="304"/>
    </location>
</feature>
<feature type="compositionally biased region" description="Acidic residues" evidence="4">
    <location>
        <begin position="277"/>
        <end position="287"/>
    </location>
</feature>
<dbReference type="Proteomes" id="UP001295423">
    <property type="component" value="Unassembled WGS sequence"/>
</dbReference>
<dbReference type="Gene3D" id="2.60.40.790">
    <property type="match status" value="2"/>
</dbReference>
<dbReference type="InterPro" id="IPR002068">
    <property type="entry name" value="A-crystallin/Hsp20_dom"/>
</dbReference>
<feature type="domain" description="SHSP" evidence="5">
    <location>
        <begin position="44"/>
        <end position="151"/>
    </location>
</feature>
<evidence type="ECO:0000313" key="6">
    <source>
        <dbReference type="EMBL" id="CAJ1934928.1"/>
    </source>
</evidence>
<name>A0AAD2CSJ1_9STRA</name>
<evidence type="ECO:0000256" key="4">
    <source>
        <dbReference type="SAM" id="MobiDB-lite"/>
    </source>
</evidence>
<reference evidence="6" key="1">
    <citation type="submission" date="2023-08" db="EMBL/GenBank/DDBJ databases">
        <authorList>
            <person name="Audoor S."/>
            <person name="Bilcke G."/>
        </authorList>
    </citation>
    <scope>NUCLEOTIDE SEQUENCE</scope>
</reference>
<keyword evidence="7" id="KW-1185">Reference proteome</keyword>
<proteinExistence type="inferred from homology"/>
<evidence type="ECO:0000259" key="5">
    <source>
        <dbReference type="PROSITE" id="PS01031"/>
    </source>
</evidence>
<organism evidence="6 7">
    <name type="scientific">Cylindrotheca closterium</name>
    <dbReference type="NCBI Taxonomy" id="2856"/>
    <lineage>
        <taxon>Eukaryota</taxon>
        <taxon>Sar</taxon>
        <taxon>Stramenopiles</taxon>
        <taxon>Ochrophyta</taxon>
        <taxon>Bacillariophyta</taxon>
        <taxon>Bacillariophyceae</taxon>
        <taxon>Bacillariophycidae</taxon>
        <taxon>Bacillariales</taxon>
        <taxon>Bacillariaceae</taxon>
        <taxon>Cylindrotheca</taxon>
    </lineage>
</organism>
<dbReference type="InterPro" id="IPR008978">
    <property type="entry name" value="HSP20-like_chaperone"/>
</dbReference>
<dbReference type="Pfam" id="PF00011">
    <property type="entry name" value="HSP20"/>
    <property type="match status" value="2"/>
</dbReference>